<dbReference type="CDD" id="cd03789">
    <property type="entry name" value="GT9_LPS_heptosyltransferase"/>
    <property type="match status" value="1"/>
</dbReference>
<protein>
    <submittedName>
        <fullName evidence="3">Heptosyltransferase</fullName>
    </submittedName>
</protein>
<proteinExistence type="predicted"/>
<dbReference type="Pfam" id="PF01075">
    <property type="entry name" value="Glyco_transf_9"/>
    <property type="match status" value="1"/>
</dbReference>
<evidence type="ECO:0000256" key="2">
    <source>
        <dbReference type="ARBA" id="ARBA00022679"/>
    </source>
</evidence>
<accession>E5BE40</accession>
<dbReference type="InterPro" id="IPR002201">
    <property type="entry name" value="Glyco_trans_9"/>
</dbReference>
<dbReference type="GO" id="GO:0009244">
    <property type="term" value="P:lipopolysaccharide core region biosynthetic process"/>
    <property type="evidence" value="ECO:0007669"/>
    <property type="project" value="TreeGrafter"/>
</dbReference>
<dbReference type="Gene3D" id="3.40.50.2000">
    <property type="entry name" value="Glycogen Phosphorylase B"/>
    <property type="match status" value="2"/>
</dbReference>
<dbReference type="EMBL" id="GG657971">
    <property type="protein sequence ID" value="EFS21316.1"/>
    <property type="molecule type" value="Genomic_DNA"/>
</dbReference>
<evidence type="ECO:0000256" key="1">
    <source>
        <dbReference type="ARBA" id="ARBA00022676"/>
    </source>
</evidence>
<dbReference type="GO" id="GO:0005829">
    <property type="term" value="C:cytosol"/>
    <property type="evidence" value="ECO:0007669"/>
    <property type="project" value="TreeGrafter"/>
</dbReference>
<evidence type="ECO:0000313" key="4">
    <source>
        <dbReference type="Proteomes" id="UP000002975"/>
    </source>
</evidence>
<dbReference type="GO" id="GO:0008713">
    <property type="term" value="F:ADP-heptose-lipopolysaccharide heptosyltransferase activity"/>
    <property type="evidence" value="ECO:0007669"/>
    <property type="project" value="TreeGrafter"/>
</dbReference>
<gene>
    <name evidence="3" type="ORF">FSBG_00813</name>
</gene>
<evidence type="ECO:0000313" key="3">
    <source>
        <dbReference type="EMBL" id="EFS21316.1"/>
    </source>
</evidence>
<dbReference type="AlphaFoldDB" id="E5BE40"/>
<dbReference type="PANTHER" id="PTHR30160:SF15">
    <property type="entry name" value="GLYCOSYLTRANSFERASE HI_0523-RELATED"/>
    <property type="match status" value="1"/>
</dbReference>
<organism evidence="3 4">
    <name type="scientific">Fusobacterium gonidiaformans 3-1-5R</name>
    <dbReference type="NCBI Taxonomy" id="469605"/>
    <lineage>
        <taxon>Bacteria</taxon>
        <taxon>Fusobacteriati</taxon>
        <taxon>Fusobacteriota</taxon>
        <taxon>Fusobacteriia</taxon>
        <taxon>Fusobacteriales</taxon>
        <taxon>Fusobacteriaceae</taxon>
        <taxon>Fusobacterium</taxon>
    </lineage>
</organism>
<dbReference type="BioCyc" id="FSP469605-HMP:GTSP-818-MONOMER"/>
<dbReference type="HOGENOM" id="CLU_056162_2_0_0"/>
<reference evidence="3 4" key="1">
    <citation type="submission" date="2009-02" db="EMBL/GenBank/DDBJ databases">
        <title>The Genome Sequence of Fusobacterium sp. 3_1_5R.</title>
        <authorList>
            <consortium name="The Broad Institute Genome Sequencing Platform"/>
            <person name="Ward D."/>
            <person name="Young S.K."/>
            <person name="Kodira C.D."/>
            <person name="Zeng Q."/>
            <person name="Koehrsen M."/>
            <person name="Alvarado L."/>
            <person name="Berlin A."/>
            <person name="Borenstein D."/>
            <person name="Chen Z."/>
            <person name="Engels R."/>
            <person name="Freedman E."/>
            <person name="Gellesch M."/>
            <person name="Goldberg J."/>
            <person name="Griggs A."/>
            <person name="Gujja S."/>
            <person name="Heiman D."/>
            <person name="Hepburn T."/>
            <person name="Howarth C."/>
            <person name="Jen D."/>
            <person name="Larson L."/>
            <person name="Lewis B."/>
            <person name="Mehta T."/>
            <person name="Park D."/>
            <person name="Pearson M."/>
            <person name="Roberts A."/>
            <person name="Saif S."/>
            <person name="Shea T."/>
            <person name="Shenoy N."/>
            <person name="Sisk P."/>
            <person name="Stolte C."/>
            <person name="Sykes S."/>
            <person name="Walk T."/>
            <person name="White J."/>
            <person name="Yandava C."/>
            <person name="Allen-Vercoe E."/>
            <person name="Strauss J."/>
            <person name="Ambrose C."/>
            <person name="Lander E."/>
            <person name="Nusbaum C."/>
            <person name="Galagan J."/>
            <person name="Birren B."/>
        </authorList>
    </citation>
    <scope>NUCLEOTIDE SEQUENCE [LARGE SCALE GENOMIC DNA]</scope>
    <source>
        <strain evidence="3 4">3_1_5R</strain>
    </source>
</reference>
<name>E5BE40_9FUSO</name>
<dbReference type="Proteomes" id="UP000002975">
    <property type="component" value="Unassembled WGS sequence"/>
</dbReference>
<keyword evidence="4" id="KW-1185">Reference proteome</keyword>
<keyword evidence="1" id="KW-0328">Glycosyltransferase</keyword>
<sequence length="357" mass="42093">MWKKFQNFMRKYRLRLGRYLWDRKINKEKIVEGNFIEKNNIHSILFLRQDGKVGDMVVHTMIFRAIKEQYPKIKIGVITKGAAKGIIENNPNVDKIYHFEKDKNKIKKLAKQIAEEHYDLLVDFSIMLRVRDMMLISLCQARYNIGVNRDDWQLFDINVHFDFHSHITNLYGAFLDRIGVKYSSTKYEIFNEPLALETQNRVIVLNPYASNRHRSLSDEMVVRIGKEILQYKKIEIYIVGEASRKEELEEIAKNIGGNTRYYPTKSILDLVALIQRADLIVSPDTAAVHIASAFDKKIISVYLEDNEEIYYARMWAPNSSQAKIIYSNHENMDWFAWEEMEKYLQMMLEGDKNESKV</sequence>
<dbReference type="PANTHER" id="PTHR30160">
    <property type="entry name" value="TETRAACYLDISACCHARIDE 4'-KINASE-RELATED"/>
    <property type="match status" value="1"/>
</dbReference>
<dbReference type="SUPFAM" id="SSF53756">
    <property type="entry name" value="UDP-Glycosyltransferase/glycogen phosphorylase"/>
    <property type="match status" value="1"/>
</dbReference>
<keyword evidence="2 3" id="KW-0808">Transferase</keyword>
<dbReference type="InterPro" id="IPR051199">
    <property type="entry name" value="LPS_LOS_Heptosyltrfase"/>
</dbReference>
<dbReference type="RefSeq" id="WP_008801386.1">
    <property type="nucleotide sequence ID" value="NZ_GG657971.1"/>
</dbReference>
<dbReference type="OrthoDB" id="89608at2"/>